<dbReference type="Gene3D" id="2.10.50.10">
    <property type="entry name" value="Tumor Necrosis Factor Receptor, subunit A, domain 2"/>
    <property type="match status" value="4"/>
</dbReference>
<dbReference type="Proteomes" id="UP001628156">
    <property type="component" value="Unassembled WGS sequence"/>
</dbReference>
<evidence type="ECO:0000313" key="5">
    <source>
        <dbReference type="Proteomes" id="UP001628156"/>
    </source>
</evidence>
<dbReference type="EMBL" id="BAAFRS010000047">
    <property type="protein sequence ID" value="GAB1220069.1"/>
    <property type="molecule type" value="Genomic_DNA"/>
</dbReference>
<protein>
    <recommendedName>
        <fullName evidence="3">Tyrosine-protein kinase ephrin type A/B receptor-like domain-containing protein</fullName>
    </recommendedName>
</protein>
<dbReference type="InterPro" id="IPR009030">
    <property type="entry name" value="Growth_fac_rcpt_cys_sf"/>
</dbReference>
<dbReference type="CDD" id="cd00064">
    <property type="entry name" value="FU"/>
    <property type="match status" value="1"/>
</dbReference>
<comment type="caution">
    <text evidence="4">The sequence shown here is derived from an EMBL/GenBank/DDBJ whole genome shotgun (WGS) entry which is preliminary data.</text>
</comment>
<dbReference type="Pfam" id="PF07699">
    <property type="entry name" value="Ephrin_rec_like"/>
    <property type="match status" value="1"/>
</dbReference>
<keyword evidence="5" id="KW-1185">Reference proteome</keyword>
<proteinExistence type="predicted"/>
<evidence type="ECO:0000256" key="1">
    <source>
        <dbReference type="SAM" id="Phobius"/>
    </source>
</evidence>
<evidence type="ECO:0000313" key="4">
    <source>
        <dbReference type="EMBL" id="GAB1220069.1"/>
    </source>
</evidence>
<feature type="chain" id="PRO_5046455869" description="Tyrosine-protein kinase ephrin type A/B receptor-like domain-containing protein" evidence="2">
    <location>
        <begin position="23"/>
        <end position="1539"/>
    </location>
</feature>
<feature type="domain" description="Tyrosine-protein kinase ephrin type A/B receptor-like" evidence="3">
    <location>
        <begin position="1360"/>
        <end position="1404"/>
    </location>
</feature>
<dbReference type="PANTHER" id="PTHR46967:SF1">
    <property type="entry name" value="KERATIN-ASSOCIATED PROTEIN 16-1-LIKE"/>
    <property type="match status" value="1"/>
</dbReference>
<dbReference type="SUPFAM" id="SSF57184">
    <property type="entry name" value="Growth factor receptor domain"/>
    <property type="match status" value="2"/>
</dbReference>
<sequence length="1539" mass="166672">MLFFLFISLALSTSYIWTGASSNLFESSSNWSPNGIPNLNDNAIICPNVETIVSLTSSNQASLIIGGVSCNNVTLELTDSFSSGGSYTVSNNGILSIQVNSVSLLSLTASISGIIKSTVVTTLTSPSITINSECQMTGDINVISSGSVTTGGTISVSFLVSPSIIITSTTASTIATSFGITNIKGSGTIVGDVVLNGSGTISSMITVQGKVTGTNLNLVSFFKKVNGIDISNSTIISNSTVSSVDSFVTSSTLDSFIFDSIQKMIIKGTVTLNTIEANLVNFILGESDTLILSNPTGTINTQGGQVTISSGSIIATIDSELAISGTTLIIGTIKKSFSCTSSTKIIGSTITFSSLSEYFCPTDGSTLTFEEDVIVGHGIFVSSTFIGKKRLEYIHSSLSTSVTIENDILSIGSITGSIELNGDVLQLTNTLIATSLKQKSGTLTVNANSNSLAISTLILTKAILNNVTLSEATIDMSFGQSLKAIGSVFSSITFMNNNPTVELIDSNVSGCDWQIRVNLYGVCNLEQCNIKEVFCDGKISMNFMNSDKLINKKGSFIAFSASNSQCIENYGSIESIATFISKLVNFETGTFSTNSVSLNILFINYGTLSITKGIGTIIASTGSQNFGNIDGLGKLRVNFIEFTNGGNLQVNSEFLGSVINLYQNATFISGSVLFDGCSIVIKDRAPFIETVKYINSVECPQAIMTTNTIIEKAECINKTVKIQCGHVEITASNLGANELSFNGTTGFITTSVLSTLRITNNKMEFSSNTIDELYVTTSTVSSVLTTRYAQVIQSMIKELECVKGDFFDSTVMNLIISQEATLTNLCLTSATPYQYSTFESITTKNEIHFIGSFKFGSFTLGSSDDSMKVTFDSISIPSILNGTTVVSTSLKNVDCYNKVQLFDIEADTLTNYGTTFIDSTSQTNIITLILKSGSSLQSTKQMIVNSIRIEEDVETDIDQLSVSKSLDPQSDIHLVTLILIESCVIVSSNKVIYVDNIVSRVTTNIKVNIVVGKQCAEIMFSTGLNELNTTTSFSGNCIDSEIFKLNNYGVYEYIPTINLLKNFNITKISGNCPSLITNYNTLVLSDANITNFYGITCYDGSIIKGSGEISVLSVAQSEGINFPRSKIELDGQLTIKTLQNSPLDIIAKIEESGNDILIANTLINELMNFQVIIGNFVPLEPKKYVIFQHQESTSLIMNVTLKDIPKASPWRYGTTLTTLFVEYFGCELIYNPESKLCEKCQGGQLFNPETRKCEGCDSGMILKNQQCVACPAGYFQSQNECVECQLGTYSTEKSTSCSKCPFGYTPNEKQTDCVFCPVGTHFIDEPYFRGCYPCDPGTYRDEQLIESFNCSKCPVGSASAVRNSVQCQLCDKGHYQDKEGEYVCKRCSEGTYSDVIGATSCKVCPDGFFPYPDRSRCFTCQAGMELAASGCKDCQPGYYKNTTGKSCLPCPEGTFQKYPGKRECKKCEIEYGKYVNENRTMCSFRTEQPNVIFSIIIYTLIPLIILFGCGIMFLLSCWVDKKEKKKRFKVVAKIDEKDN</sequence>
<name>A0ABQ0DB31_9EUKA</name>
<gene>
    <name evidence="4" type="ORF">ENUP19_0047G0128</name>
</gene>
<feature type="signal peptide" evidence="2">
    <location>
        <begin position="1"/>
        <end position="22"/>
    </location>
</feature>
<keyword evidence="1" id="KW-0472">Membrane</keyword>
<feature type="transmembrane region" description="Helical" evidence="1">
    <location>
        <begin position="1491"/>
        <end position="1519"/>
    </location>
</feature>
<accession>A0ABQ0DB31</accession>
<dbReference type="SMART" id="SM00261">
    <property type="entry name" value="FU"/>
    <property type="match status" value="2"/>
</dbReference>
<reference evidence="4 5" key="1">
    <citation type="journal article" date="2019" name="PLoS Negl. Trop. Dis.">
        <title>Whole genome sequencing of Entamoeba nuttalli reveals mammalian host-related molecular signatures and a novel octapeptide-repeat surface protein.</title>
        <authorList>
            <person name="Tanaka M."/>
            <person name="Makiuchi T."/>
            <person name="Komiyama T."/>
            <person name="Shiina T."/>
            <person name="Osaki K."/>
            <person name="Tachibana H."/>
        </authorList>
    </citation>
    <scope>NUCLEOTIDE SEQUENCE [LARGE SCALE GENOMIC DNA]</scope>
    <source>
        <strain evidence="4 5">P19-061405</strain>
    </source>
</reference>
<evidence type="ECO:0000256" key="2">
    <source>
        <dbReference type="SAM" id="SignalP"/>
    </source>
</evidence>
<evidence type="ECO:0000259" key="3">
    <source>
        <dbReference type="Pfam" id="PF07699"/>
    </source>
</evidence>
<dbReference type="CDD" id="cd00185">
    <property type="entry name" value="TNFRSF"/>
    <property type="match status" value="1"/>
</dbReference>
<dbReference type="SMART" id="SM01411">
    <property type="entry name" value="Ephrin_rec_like"/>
    <property type="match status" value="4"/>
</dbReference>
<dbReference type="PANTHER" id="PTHR46967">
    <property type="entry name" value="INSULIN-LIKE GROWTH FACTOR BINDING PROTEIN,N-TERMINAL"/>
    <property type="match status" value="1"/>
</dbReference>
<dbReference type="InterPro" id="IPR011641">
    <property type="entry name" value="Tyr-kin_ephrin_A/B_rcpt-like"/>
</dbReference>
<keyword evidence="1" id="KW-1133">Transmembrane helix</keyword>
<keyword evidence="1" id="KW-0812">Transmembrane</keyword>
<dbReference type="InterPro" id="IPR006212">
    <property type="entry name" value="Furin_repeat"/>
</dbReference>
<organism evidence="4 5">
    <name type="scientific">Entamoeba nuttalli</name>
    <dbReference type="NCBI Taxonomy" id="412467"/>
    <lineage>
        <taxon>Eukaryota</taxon>
        <taxon>Amoebozoa</taxon>
        <taxon>Evosea</taxon>
        <taxon>Archamoebae</taxon>
        <taxon>Mastigamoebida</taxon>
        <taxon>Entamoebidae</taxon>
        <taxon>Entamoeba</taxon>
    </lineage>
</organism>
<keyword evidence="2" id="KW-0732">Signal</keyword>